<dbReference type="GO" id="GO:0043130">
    <property type="term" value="F:ubiquitin binding"/>
    <property type="evidence" value="ECO:0007669"/>
    <property type="project" value="TreeGrafter"/>
</dbReference>
<keyword evidence="3" id="KW-1185">Reference proteome</keyword>
<protein>
    <submittedName>
        <fullName evidence="2">DNA repair protein RAD23</fullName>
    </submittedName>
</protein>
<dbReference type="Proteomes" id="UP001418222">
    <property type="component" value="Unassembled WGS sequence"/>
</dbReference>
<name>A0AAP0BB80_9ASPA</name>
<dbReference type="GO" id="GO:0031593">
    <property type="term" value="F:polyubiquitin modification-dependent protein binding"/>
    <property type="evidence" value="ECO:0007669"/>
    <property type="project" value="TreeGrafter"/>
</dbReference>
<evidence type="ECO:0000313" key="2">
    <source>
        <dbReference type="EMBL" id="KAK8934581.1"/>
    </source>
</evidence>
<reference evidence="2 3" key="1">
    <citation type="journal article" date="2022" name="Nat. Plants">
        <title>Genomes of leafy and leafless Platanthera orchids illuminate the evolution of mycoheterotrophy.</title>
        <authorList>
            <person name="Li M.H."/>
            <person name="Liu K.W."/>
            <person name="Li Z."/>
            <person name="Lu H.C."/>
            <person name="Ye Q.L."/>
            <person name="Zhang D."/>
            <person name="Wang J.Y."/>
            <person name="Li Y.F."/>
            <person name="Zhong Z.M."/>
            <person name="Liu X."/>
            <person name="Yu X."/>
            <person name="Liu D.K."/>
            <person name="Tu X.D."/>
            <person name="Liu B."/>
            <person name="Hao Y."/>
            <person name="Liao X.Y."/>
            <person name="Jiang Y.T."/>
            <person name="Sun W.H."/>
            <person name="Chen J."/>
            <person name="Chen Y.Q."/>
            <person name="Ai Y."/>
            <person name="Zhai J.W."/>
            <person name="Wu S.S."/>
            <person name="Zhou Z."/>
            <person name="Hsiao Y.Y."/>
            <person name="Wu W.L."/>
            <person name="Chen Y.Y."/>
            <person name="Lin Y.F."/>
            <person name="Hsu J.L."/>
            <person name="Li C.Y."/>
            <person name="Wang Z.W."/>
            <person name="Zhao X."/>
            <person name="Zhong W.Y."/>
            <person name="Ma X.K."/>
            <person name="Ma L."/>
            <person name="Huang J."/>
            <person name="Chen G.Z."/>
            <person name="Huang M.Z."/>
            <person name="Huang L."/>
            <person name="Peng D.H."/>
            <person name="Luo Y.B."/>
            <person name="Zou S.Q."/>
            <person name="Chen S.P."/>
            <person name="Lan S."/>
            <person name="Tsai W.C."/>
            <person name="Van de Peer Y."/>
            <person name="Liu Z.J."/>
        </authorList>
    </citation>
    <scope>NUCLEOTIDE SEQUENCE [LARGE SCALE GENOMIC DNA]</scope>
    <source>
        <strain evidence="2">Lor287</strain>
    </source>
</reference>
<comment type="caution">
    <text evidence="2">The sequence shown here is derived from an EMBL/GenBank/DDBJ whole genome shotgun (WGS) entry which is preliminary data.</text>
</comment>
<dbReference type="SUPFAM" id="SSF54236">
    <property type="entry name" value="Ubiquitin-like"/>
    <property type="match status" value="1"/>
</dbReference>
<dbReference type="GO" id="GO:0005829">
    <property type="term" value="C:cytosol"/>
    <property type="evidence" value="ECO:0007669"/>
    <property type="project" value="TreeGrafter"/>
</dbReference>
<dbReference type="GO" id="GO:0043161">
    <property type="term" value="P:proteasome-mediated ubiquitin-dependent protein catabolic process"/>
    <property type="evidence" value="ECO:0007669"/>
    <property type="project" value="TreeGrafter"/>
</dbReference>
<proteinExistence type="predicted"/>
<dbReference type="EMBL" id="JBBWWQ010000012">
    <property type="protein sequence ID" value="KAK8934581.1"/>
    <property type="molecule type" value="Genomic_DNA"/>
</dbReference>
<evidence type="ECO:0000313" key="3">
    <source>
        <dbReference type="Proteomes" id="UP001418222"/>
    </source>
</evidence>
<dbReference type="Gene3D" id="3.10.20.90">
    <property type="entry name" value="Phosphatidylinositol 3-kinase Catalytic Subunit, Chain A, domain 1"/>
    <property type="match status" value="1"/>
</dbReference>
<sequence length="60" mass="7078">MLIHQGKVLKDETTLAQNNVAEKSFIVIMLRKVGHSNSSKYLFCKIYNNLKFVWLLEIFY</sequence>
<dbReference type="AlphaFoldDB" id="A0AAP0BB80"/>
<gene>
    <name evidence="2" type="primary">RAD23</name>
    <name evidence="2" type="ORF">KSP39_PZI015044</name>
</gene>
<dbReference type="GO" id="GO:0005654">
    <property type="term" value="C:nucleoplasm"/>
    <property type="evidence" value="ECO:0007669"/>
    <property type="project" value="TreeGrafter"/>
</dbReference>
<dbReference type="InterPro" id="IPR000626">
    <property type="entry name" value="Ubiquitin-like_dom"/>
</dbReference>
<evidence type="ECO:0000259" key="1">
    <source>
        <dbReference type="PROSITE" id="PS50053"/>
    </source>
</evidence>
<accession>A0AAP0BB80</accession>
<feature type="domain" description="Ubiquitin-like" evidence="1">
    <location>
        <begin position="1"/>
        <end position="35"/>
    </location>
</feature>
<dbReference type="Pfam" id="PF00240">
    <property type="entry name" value="ubiquitin"/>
    <property type="match status" value="1"/>
</dbReference>
<dbReference type="PROSITE" id="PS50053">
    <property type="entry name" value="UBIQUITIN_2"/>
    <property type="match status" value="1"/>
</dbReference>
<dbReference type="InterPro" id="IPR029071">
    <property type="entry name" value="Ubiquitin-like_domsf"/>
</dbReference>
<dbReference type="GO" id="GO:0070628">
    <property type="term" value="F:proteasome binding"/>
    <property type="evidence" value="ECO:0007669"/>
    <property type="project" value="TreeGrafter"/>
</dbReference>
<organism evidence="2 3">
    <name type="scientific">Platanthera zijinensis</name>
    <dbReference type="NCBI Taxonomy" id="2320716"/>
    <lineage>
        <taxon>Eukaryota</taxon>
        <taxon>Viridiplantae</taxon>
        <taxon>Streptophyta</taxon>
        <taxon>Embryophyta</taxon>
        <taxon>Tracheophyta</taxon>
        <taxon>Spermatophyta</taxon>
        <taxon>Magnoliopsida</taxon>
        <taxon>Liliopsida</taxon>
        <taxon>Asparagales</taxon>
        <taxon>Orchidaceae</taxon>
        <taxon>Orchidoideae</taxon>
        <taxon>Orchideae</taxon>
        <taxon>Orchidinae</taxon>
        <taxon>Platanthera</taxon>
    </lineage>
</organism>
<dbReference type="PANTHER" id="PTHR10621:SF35">
    <property type="entry name" value="UBIQUITIN RECEPTOR RAD23C"/>
    <property type="match status" value="1"/>
</dbReference>
<dbReference type="PANTHER" id="PTHR10621">
    <property type="entry name" value="UV EXCISION REPAIR PROTEIN RAD23"/>
    <property type="match status" value="1"/>
</dbReference>